<dbReference type="KEGG" id="dpx:DAPPUDRAFT_232528"/>
<reference evidence="3 4" key="1">
    <citation type="journal article" date="2011" name="Science">
        <title>The ecoresponsive genome of Daphnia pulex.</title>
        <authorList>
            <person name="Colbourne J.K."/>
            <person name="Pfrender M.E."/>
            <person name="Gilbert D."/>
            <person name="Thomas W.K."/>
            <person name="Tucker A."/>
            <person name="Oakley T.H."/>
            <person name="Tokishita S."/>
            <person name="Aerts A."/>
            <person name="Arnold G.J."/>
            <person name="Basu M.K."/>
            <person name="Bauer D.J."/>
            <person name="Caceres C.E."/>
            <person name="Carmel L."/>
            <person name="Casola C."/>
            <person name="Choi J.H."/>
            <person name="Detter J.C."/>
            <person name="Dong Q."/>
            <person name="Dusheyko S."/>
            <person name="Eads B.D."/>
            <person name="Frohlich T."/>
            <person name="Geiler-Samerotte K.A."/>
            <person name="Gerlach D."/>
            <person name="Hatcher P."/>
            <person name="Jogdeo S."/>
            <person name="Krijgsveld J."/>
            <person name="Kriventseva E.V."/>
            <person name="Kultz D."/>
            <person name="Laforsch C."/>
            <person name="Lindquist E."/>
            <person name="Lopez J."/>
            <person name="Manak J.R."/>
            <person name="Muller J."/>
            <person name="Pangilinan J."/>
            <person name="Patwardhan R.P."/>
            <person name="Pitluck S."/>
            <person name="Pritham E.J."/>
            <person name="Rechtsteiner A."/>
            <person name="Rho M."/>
            <person name="Rogozin I.B."/>
            <person name="Sakarya O."/>
            <person name="Salamov A."/>
            <person name="Schaack S."/>
            <person name="Shapiro H."/>
            <person name="Shiga Y."/>
            <person name="Skalitzky C."/>
            <person name="Smith Z."/>
            <person name="Souvorov A."/>
            <person name="Sung W."/>
            <person name="Tang Z."/>
            <person name="Tsuchiya D."/>
            <person name="Tu H."/>
            <person name="Vos H."/>
            <person name="Wang M."/>
            <person name="Wolf Y.I."/>
            <person name="Yamagata H."/>
            <person name="Yamada T."/>
            <person name="Ye Y."/>
            <person name="Shaw J.R."/>
            <person name="Andrews J."/>
            <person name="Crease T.J."/>
            <person name="Tang H."/>
            <person name="Lucas S.M."/>
            <person name="Robertson H.M."/>
            <person name="Bork P."/>
            <person name="Koonin E.V."/>
            <person name="Zdobnov E.M."/>
            <person name="Grigoriev I.V."/>
            <person name="Lynch M."/>
            <person name="Boore J.L."/>
        </authorList>
    </citation>
    <scope>NUCLEOTIDE SEQUENCE [LARGE SCALE GENOMIC DNA]</scope>
</reference>
<dbReference type="GO" id="GO:0031012">
    <property type="term" value="C:extracellular matrix"/>
    <property type="evidence" value="ECO:0000318"/>
    <property type="project" value="GO_Central"/>
</dbReference>
<feature type="domain" description="FAS1" evidence="2">
    <location>
        <begin position="39"/>
        <end position="181"/>
    </location>
</feature>
<evidence type="ECO:0000256" key="1">
    <source>
        <dbReference type="SAM" id="SignalP"/>
    </source>
</evidence>
<feature type="signal peptide" evidence="1">
    <location>
        <begin position="1"/>
        <end position="24"/>
    </location>
</feature>
<dbReference type="PhylomeDB" id="E9FR47"/>
<dbReference type="PROSITE" id="PS50213">
    <property type="entry name" value="FAS1"/>
    <property type="match status" value="1"/>
</dbReference>
<sequence length="215" mass="23566">MIGNNFASMFYLLVASLLFVTVSSVATGATATKTEEDLVSVIIASLEGRSEVGIITEYLEMSRDALTKELPLENSGRKLSYTFFAPTDFSLFRRMVQDTVNPLTADGAFRNKILLRHFARQRVSSDDLSKLDKLIMADAKEATLSRIADTKINRINNEEILPGAIQLANNLGIVHVVDGVFMTHDEMSEAIYAYNAKNPNTGYGHLVGSASPPES</sequence>
<proteinExistence type="predicted"/>
<protein>
    <recommendedName>
        <fullName evidence="2">FAS1 domain-containing protein</fullName>
    </recommendedName>
</protein>
<dbReference type="OrthoDB" id="6352195at2759"/>
<feature type="chain" id="PRO_5003236710" description="FAS1 domain-containing protein" evidence="1">
    <location>
        <begin position="25"/>
        <end position="215"/>
    </location>
</feature>
<organism evidence="3 4">
    <name type="scientific">Daphnia pulex</name>
    <name type="common">Water flea</name>
    <dbReference type="NCBI Taxonomy" id="6669"/>
    <lineage>
        <taxon>Eukaryota</taxon>
        <taxon>Metazoa</taxon>
        <taxon>Ecdysozoa</taxon>
        <taxon>Arthropoda</taxon>
        <taxon>Crustacea</taxon>
        <taxon>Branchiopoda</taxon>
        <taxon>Diplostraca</taxon>
        <taxon>Cladocera</taxon>
        <taxon>Anomopoda</taxon>
        <taxon>Daphniidae</taxon>
        <taxon>Daphnia</taxon>
    </lineage>
</organism>
<accession>E9FR47</accession>
<dbReference type="GO" id="GO:0007155">
    <property type="term" value="P:cell adhesion"/>
    <property type="evidence" value="ECO:0000318"/>
    <property type="project" value="GO_Central"/>
</dbReference>
<dbReference type="Pfam" id="PF02469">
    <property type="entry name" value="Fasciclin"/>
    <property type="match status" value="1"/>
</dbReference>
<dbReference type="Proteomes" id="UP000000305">
    <property type="component" value="Unassembled WGS sequence"/>
</dbReference>
<evidence type="ECO:0000313" key="3">
    <source>
        <dbReference type="EMBL" id="EFX90097.1"/>
    </source>
</evidence>
<keyword evidence="4" id="KW-1185">Reference proteome</keyword>
<dbReference type="InParanoid" id="E9FR47"/>
<dbReference type="Gene3D" id="2.30.180.10">
    <property type="entry name" value="FAS1 domain"/>
    <property type="match status" value="1"/>
</dbReference>
<dbReference type="EMBL" id="GL732523">
    <property type="protein sequence ID" value="EFX90097.1"/>
    <property type="molecule type" value="Genomic_DNA"/>
</dbReference>
<gene>
    <name evidence="3" type="ORF">DAPPUDRAFT_232528</name>
</gene>
<dbReference type="GO" id="GO:0030198">
    <property type="term" value="P:extracellular matrix organization"/>
    <property type="evidence" value="ECO:0000318"/>
    <property type="project" value="GO_Central"/>
</dbReference>
<dbReference type="SMART" id="SM00554">
    <property type="entry name" value="FAS1"/>
    <property type="match status" value="1"/>
</dbReference>
<dbReference type="FunFam" id="2.30.180.10:FF:000095">
    <property type="match status" value="1"/>
</dbReference>
<dbReference type="InterPro" id="IPR036378">
    <property type="entry name" value="FAS1_dom_sf"/>
</dbReference>
<keyword evidence="1" id="KW-0732">Signal</keyword>
<dbReference type="AlphaFoldDB" id="E9FR47"/>
<dbReference type="GO" id="GO:0005615">
    <property type="term" value="C:extracellular space"/>
    <property type="evidence" value="ECO:0000318"/>
    <property type="project" value="GO_Central"/>
</dbReference>
<name>E9FR47_DAPPU</name>
<dbReference type="HOGENOM" id="CLU_1290117_0_0_1"/>
<dbReference type="GO" id="GO:0050839">
    <property type="term" value="F:cell adhesion molecule binding"/>
    <property type="evidence" value="ECO:0000318"/>
    <property type="project" value="GO_Central"/>
</dbReference>
<dbReference type="InterPro" id="IPR000782">
    <property type="entry name" value="FAS1_domain"/>
</dbReference>
<evidence type="ECO:0000259" key="2">
    <source>
        <dbReference type="PROSITE" id="PS50213"/>
    </source>
</evidence>
<evidence type="ECO:0000313" key="4">
    <source>
        <dbReference type="Proteomes" id="UP000000305"/>
    </source>
</evidence>
<dbReference type="SUPFAM" id="SSF82153">
    <property type="entry name" value="FAS1 domain"/>
    <property type="match status" value="1"/>
</dbReference>